<keyword evidence="1" id="KW-0472">Membrane</keyword>
<dbReference type="AlphaFoldDB" id="A0A096B1A0"/>
<accession>A0A096B1A0</accession>
<gene>
    <name evidence="2" type="ORF">HMPREF9302_02360</name>
</gene>
<dbReference type="EMBL" id="JRNU01000008">
    <property type="protein sequence ID" value="KGF52716.1"/>
    <property type="molecule type" value="Genomic_DNA"/>
</dbReference>
<sequence>MFSNDKNVETIAQLFKVLKRYFGLQAEYTKLSIVEIIVRLLTAVALIAVFVTLFLIALIYFSFAAAIAIGEALGCALWGYLIVGFAYIILFLIMLMLRKVIIEKPLVRFLSSLLLS</sequence>
<proteinExistence type="predicted"/>
<dbReference type="RefSeq" id="WP_008449376.1">
    <property type="nucleotide sequence ID" value="NZ_JRNU01000008.1"/>
</dbReference>
<feature type="transmembrane region" description="Helical" evidence="1">
    <location>
        <begin position="76"/>
        <end position="97"/>
    </location>
</feature>
<organism evidence="2 3">
    <name type="scientific">Prevotella amnii DNF00058</name>
    <dbReference type="NCBI Taxonomy" id="1401066"/>
    <lineage>
        <taxon>Bacteria</taxon>
        <taxon>Pseudomonadati</taxon>
        <taxon>Bacteroidota</taxon>
        <taxon>Bacteroidia</taxon>
        <taxon>Bacteroidales</taxon>
        <taxon>Prevotellaceae</taxon>
        <taxon>Prevotella</taxon>
    </lineage>
</organism>
<keyword evidence="1" id="KW-0812">Transmembrane</keyword>
<dbReference type="OrthoDB" id="1093399at2"/>
<comment type="caution">
    <text evidence="2">The sequence shown here is derived from an EMBL/GenBank/DDBJ whole genome shotgun (WGS) entry which is preliminary data.</text>
</comment>
<feature type="transmembrane region" description="Helical" evidence="1">
    <location>
        <begin position="40"/>
        <end position="70"/>
    </location>
</feature>
<evidence type="ECO:0000256" key="1">
    <source>
        <dbReference type="SAM" id="Phobius"/>
    </source>
</evidence>
<name>A0A096B1A0_9BACT</name>
<evidence type="ECO:0000313" key="2">
    <source>
        <dbReference type="EMBL" id="KGF52716.1"/>
    </source>
</evidence>
<protein>
    <recommendedName>
        <fullName evidence="4">Phage holin family protein</fullName>
    </recommendedName>
</protein>
<keyword evidence="1" id="KW-1133">Transmembrane helix</keyword>
<keyword evidence="3" id="KW-1185">Reference proteome</keyword>
<evidence type="ECO:0000313" key="3">
    <source>
        <dbReference type="Proteomes" id="UP000029614"/>
    </source>
</evidence>
<reference evidence="2 3" key="1">
    <citation type="submission" date="2014-07" db="EMBL/GenBank/DDBJ databases">
        <authorList>
            <person name="McCorrison J."/>
            <person name="Sanka R."/>
            <person name="Torralba M."/>
            <person name="Gillis M."/>
            <person name="Haft D.H."/>
            <person name="Methe B."/>
            <person name="Sutton G."/>
            <person name="Nelson K.E."/>
        </authorList>
    </citation>
    <scope>NUCLEOTIDE SEQUENCE [LARGE SCALE GENOMIC DNA]</scope>
    <source>
        <strain evidence="2 3">DNF00058</strain>
    </source>
</reference>
<evidence type="ECO:0008006" key="4">
    <source>
        <dbReference type="Google" id="ProtNLM"/>
    </source>
</evidence>
<dbReference type="Proteomes" id="UP000029614">
    <property type="component" value="Unassembled WGS sequence"/>
</dbReference>